<proteinExistence type="inferred from homology"/>
<keyword evidence="7 9" id="KW-0460">Magnesium</keyword>
<comment type="subunit">
    <text evidence="9">Homodimer, forms a heterotetramer with a Cas1 homodimer.</text>
</comment>
<dbReference type="PANTHER" id="PTHR34405">
    <property type="entry name" value="CRISPR-ASSOCIATED ENDORIBONUCLEASE CAS2"/>
    <property type="match status" value="1"/>
</dbReference>
<dbReference type="GO" id="GO:0051607">
    <property type="term" value="P:defense response to virus"/>
    <property type="evidence" value="ECO:0007669"/>
    <property type="project" value="UniProtKB-UniRule"/>
</dbReference>
<evidence type="ECO:0000256" key="4">
    <source>
        <dbReference type="ARBA" id="ARBA00022723"/>
    </source>
</evidence>
<dbReference type="HAMAP" id="MF_01471">
    <property type="entry name" value="Cas2"/>
    <property type="match status" value="1"/>
</dbReference>
<organism evidence="10 11">
    <name type="scientific">Campylobacter geochelonis</name>
    <dbReference type="NCBI Taxonomy" id="1780362"/>
    <lineage>
        <taxon>Bacteria</taxon>
        <taxon>Pseudomonadati</taxon>
        <taxon>Campylobacterota</taxon>
        <taxon>Epsilonproteobacteria</taxon>
        <taxon>Campylobacterales</taxon>
        <taxon>Campylobacteraceae</taxon>
        <taxon>Campylobacter</taxon>
    </lineage>
</organism>
<dbReference type="GO" id="GO:0043571">
    <property type="term" value="P:maintenance of CRISPR repeat elements"/>
    <property type="evidence" value="ECO:0007669"/>
    <property type="project" value="UniProtKB-UniRule"/>
</dbReference>
<dbReference type="OrthoDB" id="9798176at2"/>
<keyword evidence="4 9" id="KW-0479">Metal-binding</keyword>
<evidence type="ECO:0000256" key="9">
    <source>
        <dbReference type="HAMAP-Rule" id="MF_01471"/>
    </source>
</evidence>
<accession>A0A128EGZ2</accession>
<evidence type="ECO:0000256" key="6">
    <source>
        <dbReference type="ARBA" id="ARBA00022801"/>
    </source>
</evidence>
<keyword evidence="6 9" id="KW-0378">Hydrolase</keyword>
<dbReference type="RefSeq" id="WP_075493444.1">
    <property type="nucleotide sequence ID" value="NZ_CP053844.1"/>
</dbReference>
<reference evidence="10 11" key="1">
    <citation type="submission" date="2016-02" db="EMBL/GenBank/DDBJ databases">
        <authorList>
            <consortium name="Pathogen Informatics"/>
        </authorList>
    </citation>
    <scope>NUCLEOTIDE SEQUENCE [LARGE SCALE GENOMIC DNA]</scope>
    <source>
        <strain evidence="10 11">RC20</strain>
    </source>
</reference>
<dbReference type="SUPFAM" id="SSF143430">
    <property type="entry name" value="TTP0101/SSO1404-like"/>
    <property type="match status" value="1"/>
</dbReference>
<dbReference type="CDD" id="cd09725">
    <property type="entry name" value="Cas2_I_II_III"/>
    <property type="match status" value="1"/>
</dbReference>
<evidence type="ECO:0000313" key="11">
    <source>
        <dbReference type="Proteomes" id="UP000069632"/>
    </source>
</evidence>
<dbReference type="EMBL" id="FIZP01000002">
    <property type="protein sequence ID" value="CZE47069.1"/>
    <property type="molecule type" value="Genomic_DNA"/>
</dbReference>
<sequence>MKPKNYNYAYVFYDISELESDTGKRRVTKVFKVCKKYFLHHQKSVFKGEITPSNFIKFKAEIEKIIDKNIDFVSIIRLVRQSDVDEISIGGMAFDKNDMFL</sequence>
<keyword evidence="3 9" id="KW-0540">Nuclease</keyword>
<dbReference type="GO" id="GO:0046872">
    <property type="term" value="F:metal ion binding"/>
    <property type="evidence" value="ECO:0007669"/>
    <property type="project" value="UniProtKB-UniRule"/>
</dbReference>
<comment type="cofactor">
    <cofactor evidence="1 9">
        <name>Mg(2+)</name>
        <dbReference type="ChEBI" id="CHEBI:18420"/>
    </cofactor>
</comment>
<feature type="binding site" evidence="9">
    <location>
        <position position="14"/>
    </location>
    <ligand>
        <name>Mg(2+)</name>
        <dbReference type="ChEBI" id="CHEBI:18420"/>
        <note>catalytic</note>
    </ligand>
</feature>
<dbReference type="GO" id="GO:0004521">
    <property type="term" value="F:RNA endonuclease activity"/>
    <property type="evidence" value="ECO:0007669"/>
    <property type="project" value="InterPro"/>
</dbReference>
<gene>
    <name evidence="10" type="primary">cas_5</name>
    <name evidence="9" type="synonym">cas2</name>
    <name evidence="10" type="ORF">ERS672216_00698</name>
</gene>
<protein>
    <recommendedName>
        <fullName evidence="9">CRISPR-associated endoribonuclease Cas2</fullName>
        <ecNumber evidence="9">3.1.-.-</ecNumber>
    </recommendedName>
</protein>
<evidence type="ECO:0000256" key="3">
    <source>
        <dbReference type="ARBA" id="ARBA00022722"/>
    </source>
</evidence>
<dbReference type="Gene3D" id="3.30.70.240">
    <property type="match status" value="1"/>
</dbReference>
<keyword evidence="11" id="KW-1185">Reference proteome</keyword>
<evidence type="ECO:0000256" key="7">
    <source>
        <dbReference type="ARBA" id="ARBA00022842"/>
    </source>
</evidence>
<dbReference type="NCBIfam" id="TIGR01573">
    <property type="entry name" value="cas2"/>
    <property type="match status" value="1"/>
</dbReference>
<dbReference type="GO" id="GO:0016787">
    <property type="term" value="F:hydrolase activity"/>
    <property type="evidence" value="ECO:0007669"/>
    <property type="project" value="UniProtKB-KW"/>
</dbReference>
<dbReference type="InterPro" id="IPR019199">
    <property type="entry name" value="Virulence_VapD/CRISPR_Cas2"/>
</dbReference>
<dbReference type="Proteomes" id="UP000069632">
    <property type="component" value="Unassembled WGS sequence"/>
</dbReference>
<evidence type="ECO:0000256" key="1">
    <source>
        <dbReference type="ARBA" id="ARBA00001946"/>
    </source>
</evidence>
<dbReference type="AlphaFoldDB" id="A0A128EGZ2"/>
<keyword evidence="5 9" id="KW-0255">Endonuclease</keyword>
<keyword evidence="8 9" id="KW-0051">Antiviral defense</keyword>
<dbReference type="Pfam" id="PF09827">
    <property type="entry name" value="CRISPR_Cas2"/>
    <property type="match status" value="1"/>
</dbReference>
<evidence type="ECO:0000256" key="8">
    <source>
        <dbReference type="ARBA" id="ARBA00023118"/>
    </source>
</evidence>
<comment type="similarity">
    <text evidence="2 9">Belongs to the CRISPR-associated endoribonuclease Cas2 protein family.</text>
</comment>
<name>A0A128EGZ2_9BACT</name>
<evidence type="ECO:0000256" key="2">
    <source>
        <dbReference type="ARBA" id="ARBA00009959"/>
    </source>
</evidence>
<evidence type="ECO:0000256" key="5">
    <source>
        <dbReference type="ARBA" id="ARBA00022759"/>
    </source>
</evidence>
<comment type="function">
    <text evidence="9">CRISPR (clustered regularly interspaced short palindromic repeat), is an adaptive immune system that provides protection against mobile genetic elements (viruses, transposable elements and conjugative plasmids). CRISPR clusters contain sequences complementary to antecedent mobile elements and target invading nucleic acids. CRISPR clusters are transcribed and processed into CRISPR RNA (crRNA). Functions as a ssRNA-specific endoribonuclease. Involved in the integration of spacer DNA into the CRISPR cassette.</text>
</comment>
<evidence type="ECO:0000313" key="10">
    <source>
        <dbReference type="EMBL" id="CZE47069.1"/>
    </source>
</evidence>
<dbReference type="PANTHER" id="PTHR34405:SF1">
    <property type="entry name" value="CRISPR-ASSOCIATED ENDORIBONUCLEASE CAS2"/>
    <property type="match status" value="1"/>
</dbReference>
<dbReference type="InterPro" id="IPR021127">
    <property type="entry name" value="CRISPR_associated_Cas2"/>
</dbReference>
<dbReference type="EC" id="3.1.-.-" evidence="9"/>